<accession>I4YYF3</accession>
<evidence type="ECO:0000313" key="2">
    <source>
        <dbReference type="Proteomes" id="UP000003947"/>
    </source>
</evidence>
<reference evidence="1 2" key="1">
    <citation type="submission" date="2012-02" db="EMBL/GenBank/DDBJ databases">
        <title>Improved High-Quality Draft sequence of Microvirga sp. WSM3557.</title>
        <authorList>
            <consortium name="US DOE Joint Genome Institute"/>
            <person name="Lucas S."/>
            <person name="Han J."/>
            <person name="Lapidus A."/>
            <person name="Cheng J.-F."/>
            <person name="Goodwin L."/>
            <person name="Pitluck S."/>
            <person name="Peters L."/>
            <person name="Zhang X."/>
            <person name="Detter J.C."/>
            <person name="Han C."/>
            <person name="Tapia R."/>
            <person name="Land M."/>
            <person name="Hauser L."/>
            <person name="Kyrpides N."/>
            <person name="Ivanova N."/>
            <person name="Pagani I."/>
            <person name="Brau L."/>
            <person name="Yates R."/>
            <person name="O'Hara G."/>
            <person name="Rui T."/>
            <person name="Howieson J."/>
            <person name="Reeve W."/>
            <person name="Woyke T."/>
        </authorList>
    </citation>
    <scope>NUCLEOTIDE SEQUENCE [LARGE SCALE GENOMIC DNA]</scope>
    <source>
        <strain evidence="1 2">WSM3557</strain>
    </source>
</reference>
<dbReference type="Proteomes" id="UP000003947">
    <property type="component" value="Unassembled WGS sequence"/>
</dbReference>
<evidence type="ECO:0000313" key="1">
    <source>
        <dbReference type="EMBL" id="EIM28995.1"/>
    </source>
</evidence>
<protein>
    <submittedName>
        <fullName evidence="1">Uncharacterized protein</fullName>
    </submittedName>
</protein>
<dbReference type="AlphaFoldDB" id="I4YYF3"/>
<dbReference type="HOGENOM" id="CLU_2880852_0_0_5"/>
<sequence length="63" mass="6600">MSCADYVKASTGSAKGVLGGVKTGDAEADASMAEMDKAILKVCTKNPKTTLREAMQKAIMEMD</sequence>
<dbReference type="PATRIC" id="fig|864069.3.peg.2858"/>
<name>I4YYF3_9HYPH</name>
<dbReference type="EMBL" id="JH660642">
    <property type="protein sequence ID" value="EIM28995.1"/>
    <property type="molecule type" value="Genomic_DNA"/>
</dbReference>
<gene>
    <name evidence="1" type="ORF">MicloDRAFT_00026500</name>
</gene>
<proteinExistence type="predicted"/>
<organism evidence="1 2">
    <name type="scientific">Microvirga lotononidis</name>
    <dbReference type="NCBI Taxonomy" id="864069"/>
    <lineage>
        <taxon>Bacteria</taxon>
        <taxon>Pseudomonadati</taxon>
        <taxon>Pseudomonadota</taxon>
        <taxon>Alphaproteobacteria</taxon>
        <taxon>Hyphomicrobiales</taxon>
        <taxon>Methylobacteriaceae</taxon>
        <taxon>Microvirga</taxon>
    </lineage>
</organism>
<keyword evidence="2" id="KW-1185">Reference proteome</keyword>